<dbReference type="Proteomes" id="UP001162480">
    <property type="component" value="Chromosome 14"/>
</dbReference>
<gene>
    <name evidence="1" type="ORF">OCTVUL_1B030716</name>
</gene>
<proteinExistence type="predicted"/>
<sequence length="82" mass="9570">MVNYIKSRPLKRCLLDMDSQHKRLPLHTKVTWLSKAANIKNLSFQIGHKIYLVIIKPFWQSNSNLLILSYTANASHNFAYIL</sequence>
<protein>
    <submittedName>
        <fullName evidence="1">Uncharacterized protein</fullName>
    </submittedName>
</protein>
<organism evidence="1 2">
    <name type="scientific">Octopus vulgaris</name>
    <name type="common">Common octopus</name>
    <dbReference type="NCBI Taxonomy" id="6645"/>
    <lineage>
        <taxon>Eukaryota</taxon>
        <taxon>Metazoa</taxon>
        <taxon>Spiralia</taxon>
        <taxon>Lophotrochozoa</taxon>
        <taxon>Mollusca</taxon>
        <taxon>Cephalopoda</taxon>
        <taxon>Coleoidea</taxon>
        <taxon>Octopodiformes</taxon>
        <taxon>Octopoda</taxon>
        <taxon>Incirrata</taxon>
        <taxon>Octopodidae</taxon>
        <taxon>Octopus</taxon>
    </lineage>
</organism>
<keyword evidence="2" id="KW-1185">Reference proteome</keyword>
<accession>A0AA36BE98</accession>
<evidence type="ECO:0000313" key="2">
    <source>
        <dbReference type="Proteomes" id="UP001162480"/>
    </source>
</evidence>
<evidence type="ECO:0000313" key="1">
    <source>
        <dbReference type="EMBL" id="CAI9732810.1"/>
    </source>
</evidence>
<reference evidence="1" key="1">
    <citation type="submission" date="2023-08" db="EMBL/GenBank/DDBJ databases">
        <authorList>
            <person name="Alioto T."/>
            <person name="Alioto T."/>
            <person name="Gomez Garrido J."/>
        </authorList>
    </citation>
    <scope>NUCLEOTIDE SEQUENCE</scope>
</reference>
<dbReference type="AlphaFoldDB" id="A0AA36BE98"/>
<name>A0AA36BE98_OCTVU</name>
<dbReference type="EMBL" id="OX597827">
    <property type="protein sequence ID" value="CAI9732810.1"/>
    <property type="molecule type" value="Genomic_DNA"/>
</dbReference>